<accession>A0AAU7RZA4</accession>
<evidence type="ECO:0000313" key="2">
    <source>
        <dbReference type="EMBL" id="XBT95550.1"/>
    </source>
</evidence>
<geneLocation type="plasmid" evidence="2">
    <name>unnamed1</name>
</geneLocation>
<gene>
    <name evidence="2" type="ORF">ABM479_26820</name>
</gene>
<feature type="transmembrane region" description="Helical" evidence="1">
    <location>
        <begin position="20"/>
        <end position="37"/>
    </location>
</feature>
<keyword evidence="1" id="KW-0472">Membrane</keyword>
<dbReference type="AlphaFoldDB" id="A0AAU7RZA4"/>
<organism evidence="2">
    <name type="scientific">Rhizobium sp. ZPR3</name>
    <dbReference type="NCBI Taxonomy" id="3158967"/>
    <lineage>
        <taxon>Bacteria</taxon>
        <taxon>Pseudomonadati</taxon>
        <taxon>Pseudomonadota</taxon>
        <taxon>Alphaproteobacteria</taxon>
        <taxon>Hyphomicrobiales</taxon>
        <taxon>Rhizobiaceae</taxon>
        <taxon>Rhizobium/Agrobacterium group</taxon>
        <taxon>Rhizobium</taxon>
    </lineage>
</organism>
<dbReference type="RefSeq" id="WP_349959820.1">
    <property type="nucleotide sequence ID" value="NZ_CP157961.1"/>
</dbReference>
<dbReference type="EMBL" id="CP157961">
    <property type="protein sequence ID" value="XBT95550.1"/>
    <property type="molecule type" value="Genomic_DNA"/>
</dbReference>
<name>A0AAU7RZA4_9HYPH</name>
<evidence type="ECO:0008006" key="3">
    <source>
        <dbReference type="Google" id="ProtNLM"/>
    </source>
</evidence>
<keyword evidence="1" id="KW-0812">Transmembrane</keyword>
<sequence>MDAQPMRWWNGQSETTRRLGSGLAVCGTVVGALYVIVQTGPVDRTMQFIDDSGRVAINRAAPAPQLAMNQLQSAVDASPAKPQMSVPIPQPSPLAAMAKTNPPIKRVASHSDVAKTKVASSGDVEHFDRCLPQCETQDPLITGRPEYAEATPPVANDDPPPVLEEERVGFHPLTGARNLLNRAVDAPGMMLRRSRQMIDNVARADW</sequence>
<keyword evidence="1" id="KW-1133">Transmembrane helix</keyword>
<keyword evidence="2" id="KW-0614">Plasmid</keyword>
<proteinExistence type="predicted"/>
<reference evidence="2" key="1">
    <citation type="submission" date="2024-06" db="EMBL/GenBank/DDBJ databases">
        <authorList>
            <person name="Li T."/>
            <person name="Gao R."/>
        </authorList>
    </citation>
    <scope>NUCLEOTIDE SEQUENCE</scope>
    <source>
        <strain evidence="2">ZPR3</strain>
        <plasmid evidence="2">unnamed1</plasmid>
    </source>
</reference>
<protein>
    <recommendedName>
        <fullName evidence="3">Conjugal transfer protein TrbI</fullName>
    </recommendedName>
</protein>
<evidence type="ECO:0000256" key="1">
    <source>
        <dbReference type="SAM" id="Phobius"/>
    </source>
</evidence>